<dbReference type="OrthoDB" id="8892982at2"/>
<keyword evidence="3" id="KW-0732">Signal</keyword>
<reference evidence="4 5" key="1">
    <citation type="submission" date="2019-02" db="EMBL/GenBank/DDBJ databases">
        <title>Draft genome sequence of Amycolatopsis sp. 8-3EHSu isolated from roots of Suaeda maritima.</title>
        <authorList>
            <person name="Duangmal K."/>
            <person name="Chantavorakit T."/>
        </authorList>
    </citation>
    <scope>NUCLEOTIDE SEQUENCE [LARGE SCALE GENOMIC DNA]</scope>
    <source>
        <strain evidence="4 5">8-3EHSu</strain>
    </source>
</reference>
<gene>
    <name evidence="4" type="ORF">EWH70_05495</name>
</gene>
<comment type="subcellular location">
    <subcellularLocation>
        <location evidence="1">Periplasm</location>
    </subcellularLocation>
</comment>
<dbReference type="PANTHER" id="PTHR30024:SF47">
    <property type="entry name" value="TAURINE-BINDING PERIPLASMIC PROTEIN"/>
    <property type="match status" value="1"/>
</dbReference>
<comment type="caution">
    <text evidence="4">The sequence shown here is derived from an EMBL/GenBank/DDBJ whole genome shotgun (WGS) entry which is preliminary data.</text>
</comment>
<dbReference type="PROSITE" id="PS51257">
    <property type="entry name" value="PROKAR_LIPOPROTEIN"/>
    <property type="match status" value="1"/>
</dbReference>
<proteinExistence type="inferred from homology"/>
<evidence type="ECO:0000313" key="5">
    <source>
        <dbReference type="Proteomes" id="UP000292003"/>
    </source>
</evidence>
<dbReference type="Pfam" id="PF13379">
    <property type="entry name" value="NMT1_2"/>
    <property type="match status" value="1"/>
</dbReference>
<dbReference type="PANTHER" id="PTHR30024">
    <property type="entry name" value="ALIPHATIC SULFONATES-BINDING PROTEIN-RELATED"/>
    <property type="match status" value="1"/>
</dbReference>
<evidence type="ECO:0000256" key="2">
    <source>
        <dbReference type="ARBA" id="ARBA00010742"/>
    </source>
</evidence>
<name>A0A4Q7JEW5_9PSEU</name>
<keyword evidence="5" id="KW-1185">Reference proteome</keyword>
<dbReference type="GO" id="GO:0042597">
    <property type="term" value="C:periplasmic space"/>
    <property type="evidence" value="ECO:0007669"/>
    <property type="project" value="UniProtKB-SubCell"/>
</dbReference>
<evidence type="ECO:0000313" key="4">
    <source>
        <dbReference type="EMBL" id="RZQ65333.1"/>
    </source>
</evidence>
<accession>A0A4Q7JEW5</accession>
<dbReference type="Proteomes" id="UP000292003">
    <property type="component" value="Unassembled WGS sequence"/>
</dbReference>
<organism evidence="4 5">
    <name type="scientific">Amycolatopsis suaedae</name>
    <dbReference type="NCBI Taxonomy" id="2510978"/>
    <lineage>
        <taxon>Bacteria</taxon>
        <taxon>Bacillati</taxon>
        <taxon>Actinomycetota</taxon>
        <taxon>Actinomycetes</taxon>
        <taxon>Pseudonocardiales</taxon>
        <taxon>Pseudonocardiaceae</taxon>
        <taxon>Amycolatopsis</taxon>
    </lineage>
</organism>
<protein>
    <submittedName>
        <fullName evidence="4">ABC transporter substrate-binding protein</fullName>
    </submittedName>
</protein>
<dbReference type="AlphaFoldDB" id="A0A4Q7JEW5"/>
<evidence type="ECO:0000256" key="1">
    <source>
        <dbReference type="ARBA" id="ARBA00004418"/>
    </source>
</evidence>
<dbReference type="Gene3D" id="3.40.190.10">
    <property type="entry name" value="Periplasmic binding protein-like II"/>
    <property type="match status" value="2"/>
</dbReference>
<dbReference type="EMBL" id="SFCC01000002">
    <property type="protein sequence ID" value="RZQ65333.1"/>
    <property type="molecule type" value="Genomic_DNA"/>
</dbReference>
<comment type="similarity">
    <text evidence="2">Belongs to the bacterial solute-binding protein SsuA/TauA family.</text>
</comment>
<sequence>MRTTVGSVLTSIALLGTLGGCGLLGGESDPAPAQGDGAVEKPKIRVGVLPVVDVAPLYQAIDKGYFKEQGVEVEAVVVQSGPAAVQGVVGGDLDIAFTSYPGVLGAQAKGVAEMKVVADAYAARPGHMMLVSSPKSAFKKPEQAAGKKIAVTSRGSISDLSVMSVLKTHGVDINTIQWVQMGLPEMGPAMDRGDIDAAVAVEPFVTNTAKTISAVPILDACSGPTADLPMSGWGAVSKFTNANPKTVAAFQRGLAKGVADVQDRAVLEPILTKYVKIPADTAPLVTIAEYPRSLDAVRIQRVADLMHEFGVTPQRLDVAPMLMPSPSA</sequence>
<dbReference type="SUPFAM" id="SSF53850">
    <property type="entry name" value="Periplasmic binding protein-like II"/>
    <property type="match status" value="1"/>
</dbReference>
<dbReference type="RefSeq" id="WP_130474119.1">
    <property type="nucleotide sequence ID" value="NZ_SFCC01000002.1"/>
</dbReference>
<evidence type="ECO:0000256" key="3">
    <source>
        <dbReference type="ARBA" id="ARBA00022729"/>
    </source>
</evidence>